<sequence length="62" mass="6586">MDPPKSNTSTANTGIFAAIRRPSLASILSSGSASEKADDKSKRTQPKRNPASADQIFQVLLL</sequence>
<dbReference type="Proteomes" id="UP000016932">
    <property type="component" value="Unassembled WGS sequence"/>
</dbReference>
<name>M3AM88_PSEFD</name>
<evidence type="ECO:0000256" key="1">
    <source>
        <dbReference type="SAM" id="MobiDB-lite"/>
    </source>
</evidence>
<dbReference type="GeneID" id="19334702"/>
<dbReference type="HOGENOM" id="CLU_2905174_0_0_1"/>
<evidence type="ECO:0000313" key="3">
    <source>
        <dbReference type="Proteomes" id="UP000016932"/>
    </source>
</evidence>
<dbReference type="VEuPathDB" id="FungiDB:MYCFIDRAFT_183928"/>
<keyword evidence="3" id="KW-1185">Reference proteome</keyword>
<accession>M3AM88</accession>
<feature type="region of interest" description="Disordered" evidence="1">
    <location>
        <begin position="27"/>
        <end position="54"/>
    </location>
</feature>
<reference evidence="2 3" key="1">
    <citation type="journal article" date="2012" name="PLoS Pathog.">
        <title>Diverse lifestyles and strategies of plant pathogenesis encoded in the genomes of eighteen Dothideomycetes fungi.</title>
        <authorList>
            <person name="Ohm R.A."/>
            <person name="Feau N."/>
            <person name="Henrissat B."/>
            <person name="Schoch C.L."/>
            <person name="Horwitz B.A."/>
            <person name="Barry K.W."/>
            <person name="Condon B.J."/>
            <person name="Copeland A.C."/>
            <person name="Dhillon B."/>
            <person name="Glaser F."/>
            <person name="Hesse C.N."/>
            <person name="Kosti I."/>
            <person name="LaButti K."/>
            <person name="Lindquist E.A."/>
            <person name="Lucas S."/>
            <person name="Salamov A.A."/>
            <person name="Bradshaw R.E."/>
            <person name="Ciuffetti L."/>
            <person name="Hamelin R.C."/>
            <person name="Kema G.H.J."/>
            <person name="Lawrence C."/>
            <person name="Scott J.A."/>
            <person name="Spatafora J.W."/>
            <person name="Turgeon B.G."/>
            <person name="de Wit P.J.G.M."/>
            <person name="Zhong S."/>
            <person name="Goodwin S.B."/>
            <person name="Grigoriev I.V."/>
        </authorList>
    </citation>
    <scope>NUCLEOTIDE SEQUENCE [LARGE SCALE GENOMIC DNA]</scope>
    <source>
        <strain evidence="2 3">CIRAD86</strain>
    </source>
</reference>
<gene>
    <name evidence="2" type="ORF">MYCFIDRAFT_183928</name>
</gene>
<dbReference type="AlphaFoldDB" id="M3AM88"/>
<evidence type="ECO:0000313" key="2">
    <source>
        <dbReference type="EMBL" id="EME78577.1"/>
    </source>
</evidence>
<protein>
    <submittedName>
        <fullName evidence="2">Uncharacterized protein</fullName>
    </submittedName>
</protein>
<dbReference type="KEGG" id="pfj:MYCFIDRAFT_183928"/>
<dbReference type="EMBL" id="KB446563">
    <property type="protein sequence ID" value="EME78577.1"/>
    <property type="molecule type" value="Genomic_DNA"/>
</dbReference>
<dbReference type="RefSeq" id="XP_007930927.1">
    <property type="nucleotide sequence ID" value="XM_007932736.1"/>
</dbReference>
<proteinExistence type="predicted"/>
<organism evidence="2 3">
    <name type="scientific">Pseudocercospora fijiensis (strain CIRAD86)</name>
    <name type="common">Black leaf streak disease fungus</name>
    <name type="synonym">Mycosphaerella fijiensis</name>
    <dbReference type="NCBI Taxonomy" id="383855"/>
    <lineage>
        <taxon>Eukaryota</taxon>
        <taxon>Fungi</taxon>
        <taxon>Dikarya</taxon>
        <taxon>Ascomycota</taxon>
        <taxon>Pezizomycotina</taxon>
        <taxon>Dothideomycetes</taxon>
        <taxon>Dothideomycetidae</taxon>
        <taxon>Mycosphaerellales</taxon>
        <taxon>Mycosphaerellaceae</taxon>
        <taxon>Pseudocercospora</taxon>
    </lineage>
</organism>